<sequence length="94" mass="10977">MDLTNVELVNNEEKHNFELFVEGQRAFIDYQLRGDKIYLIHTEVPVELEGNGIAAALVEKAFQYIEAHGLKMVVLCVYIQSYLKRHPEWERLKA</sequence>
<dbReference type="InterPro" id="IPR016181">
    <property type="entry name" value="Acyl_CoA_acyltransferase"/>
</dbReference>
<comment type="caution">
    <text evidence="2">The sequence shown here is derived from an EMBL/GenBank/DDBJ whole genome shotgun (WGS) entry which is preliminary data.</text>
</comment>
<dbReference type="RefSeq" id="WP_146379879.1">
    <property type="nucleotide sequence ID" value="NZ_VOEJ01000001.1"/>
</dbReference>
<dbReference type="PANTHER" id="PTHR31435:SF9">
    <property type="entry name" value="PROTEIN NATD1"/>
    <property type="match status" value="1"/>
</dbReference>
<evidence type="ECO:0000313" key="2">
    <source>
        <dbReference type="EMBL" id="TWR30982.1"/>
    </source>
</evidence>
<dbReference type="Pfam" id="PF14542">
    <property type="entry name" value="Acetyltransf_CG"/>
    <property type="match status" value="1"/>
</dbReference>
<dbReference type="OrthoDB" id="1120671at2"/>
<dbReference type="PROSITE" id="PS51729">
    <property type="entry name" value="GNAT_YJDJ"/>
    <property type="match status" value="1"/>
</dbReference>
<keyword evidence="2" id="KW-0808">Transferase</keyword>
<accession>A0A563UHW8</accession>
<keyword evidence="3" id="KW-1185">Reference proteome</keyword>
<protein>
    <submittedName>
        <fullName evidence="2">N-acetyltransferase</fullName>
    </submittedName>
</protein>
<evidence type="ECO:0000313" key="3">
    <source>
        <dbReference type="Proteomes" id="UP000320042"/>
    </source>
</evidence>
<dbReference type="InterPro" id="IPR045057">
    <property type="entry name" value="Gcn5-rel_NAT"/>
</dbReference>
<dbReference type="GO" id="GO:0016740">
    <property type="term" value="F:transferase activity"/>
    <property type="evidence" value="ECO:0007669"/>
    <property type="project" value="UniProtKB-KW"/>
</dbReference>
<dbReference type="EMBL" id="VOEJ01000001">
    <property type="protein sequence ID" value="TWR30982.1"/>
    <property type="molecule type" value="Genomic_DNA"/>
</dbReference>
<proteinExistence type="predicted"/>
<dbReference type="Proteomes" id="UP000320042">
    <property type="component" value="Unassembled WGS sequence"/>
</dbReference>
<reference evidence="2 3" key="1">
    <citation type="submission" date="2019-07" db="EMBL/GenBank/DDBJ databases">
        <authorList>
            <person name="Kim J."/>
        </authorList>
    </citation>
    <scope>NUCLEOTIDE SEQUENCE [LARGE SCALE GENOMIC DNA]</scope>
    <source>
        <strain evidence="3">dk17</strain>
    </source>
</reference>
<organism evidence="2 3">
    <name type="scientific">Mucilaginibacter pallidiroseus</name>
    <dbReference type="NCBI Taxonomy" id="2599295"/>
    <lineage>
        <taxon>Bacteria</taxon>
        <taxon>Pseudomonadati</taxon>
        <taxon>Bacteroidota</taxon>
        <taxon>Sphingobacteriia</taxon>
        <taxon>Sphingobacteriales</taxon>
        <taxon>Sphingobacteriaceae</taxon>
        <taxon>Mucilaginibacter</taxon>
    </lineage>
</organism>
<feature type="domain" description="N-acetyltransferase" evidence="1">
    <location>
        <begin position="9"/>
        <end position="94"/>
    </location>
</feature>
<dbReference type="Gene3D" id="3.40.630.30">
    <property type="match status" value="1"/>
</dbReference>
<evidence type="ECO:0000259" key="1">
    <source>
        <dbReference type="PROSITE" id="PS51729"/>
    </source>
</evidence>
<gene>
    <name evidence="2" type="ORF">FPZ43_00415</name>
</gene>
<name>A0A563UHW8_9SPHI</name>
<dbReference type="AlphaFoldDB" id="A0A563UHW8"/>
<dbReference type="PANTHER" id="PTHR31435">
    <property type="entry name" value="PROTEIN NATD1"/>
    <property type="match status" value="1"/>
</dbReference>
<dbReference type="SUPFAM" id="SSF55729">
    <property type="entry name" value="Acyl-CoA N-acyltransferases (Nat)"/>
    <property type="match status" value="1"/>
</dbReference>
<dbReference type="InterPro" id="IPR031165">
    <property type="entry name" value="GNAT_YJDJ"/>
</dbReference>